<gene>
    <name evidence="3" type="ORF">TeGR_g6765</name>
</gene>
<keyword evidence="2" id="KW-0472">Membrane</keyword>
<evidence type="ECO:0000313" key="4">
    <source>
        <dbReference type="Proteomes" id="UP001165060"/>
    </source>
</evidence>
<reference evidence="3 4" key="1">
    <citation type="journal article" date="2023" name="Commun. Biol.">
        <title>Genome analysis of Parmales, the sister group of diatoms, reveals the evolutionary specialization of diatoms from phago-mixotrophs to photoautotrophs.</title>
        <authorList>
            <person name="Ban H."/>
            <person name="Sato S."/>
            <person name="Yoshikawa S."/>
            <person name="Yamada K."/>
            <person name="Nakamura Y."/>
            <person name="Ichinomiya M."/>
            <person name="Sato N."/>
            <person name="Blanc-Mathieu R."/>
            <person name="Endo H."/>
            <person name="Kuwata A."/>
            <person name="Ogata H."/>
        </authorList>
    </citation>
    <scope>NUCLEOTIDE SEQUENCE [LARGE SCALE GENOMIC DNA]</scope>
</reference>
<dbReference type="EMBL" id="BRYB01006626">
    <property type="protein sequence ID" value="GMI53535.1"/>
    <property type="molecule type" value="Genomic_DNA"/>
</dbReference>
<feature type="transmembrane region" description="Helical" evidence="2">
    <location>
        <begin position="194"/>
        <end position="217"/>
    </location>
</feature>
<evidence type="ECO:0000256" key="1">
    <source>
        <dbReference type="SAM" id="Coils"/>
    </source>
</evidence>
<sequence>MSYATSARGSTRESMRRLSMDAGIALGALRPEDLPPSSQVQVLDEELANANAGGDVIASDVYNPVSLLFHTLRSNADGLTGAAPSLVIILGSKLLVDWAIKKGVDPHLAHCAMCMTMTEMIAALLNYESPGYIRKRLLIGVPCQIGFALLFAWLAFDMRPGLWTSAMLTVTFWGSMLACWPLESEETHRQGFLAHVKSTFIMSQLHTSIVGFIHVQVIPTRMLAESDSAVLTVLVTGAIFPFLAFLVRKFLMTVAKKQADGARDMNAQQRMKLYGRCVKSFSAAVLMTPTVLLYFNKSYKLALTSALMQVITEVGAKIWVVHVTKVQFRAYMDQVRGEQRGVFGKTKVAVLRASQEPGVNKDVDDASVSLLRKENAALRKEVSTEKEKNAKLTAKGGVHELESEVGVDYETRLKHTLAMLAVRWNAEIIAEKGCIITGALIAALYFEDMVDSTTLGLALIGAIFFAVEVGTDVTFVHIMDAYYSVPMLSAVPHEPVLTSENFITSILLALGFNGMCQCIGMASMVDLS</sequence>
<feature type="transmembrane region" description="Helical" evidence="2">
    <location>
        <begin position="162"/>
        <end position="182"/>
    </location>
</feature>
<keyword evidence="4" id="KW-1185">Reference proteome</keyword>
<proteinExistence type="predicted"/>
<feature type="transmembrane region" description="Helical" evidence="2">
    <location>
        <begin position="137"/>
        <end position="156"/>
    </location>
</feature>
<evidence type="ECO:0000313" key="3">
    <source>
        <dbReference type="EMBL" id="GMI53535.1"/>
    </source>
</evidence>
<feature type="coiled-coil region" evidence="1">
    <location>
        <begin position="368"/>
        <end position="395"/>
    </location>
</feature>
<feature type="transmembrane region" description="Helical" evidence="2">
    <location>
        <begin position="229"/>
        <end position="247"/>
    </location>
</feature>
<keyword evidence="1" id="KW-0175">Coiled coil</keyword>
<feature type="transmembrane region" description="Helical" evidence="2">
    <location>
        <begin position="455"/>
        <end position="479"/>
    </location>
</feature>
<feature type="transmembrane region" description="Helical" evidence="2">
    <location>
        <begin position="273"/>
        <end position="295"/>
    </location>
</feature>
<keyword evidence="2" id="KW-1133">Transmembrane helix</keyword>
<comment type="caution">
    <text evidence="3">The sequence shown here is derived from an EMBL/GenBank/DDBJ whole genome shotgun (WGS) entry which is preliminary data.</text>
</comment>
<keyword evidence="2" id="KW-0812">Transmembrane</keyword>
<dbReference type="Proteomes" id="UP001165060">
    <property type="component" value="Unassembled WGS sequence"/>
</dbReference>
<feature type="transmembrane region" description="Helical" evidence="2">
    <location>
        <begin position="301"/>
        <end position="320"/>
    </location>
</feature>
<evidence type="ECO:0000256" key="2">
    <source>
        <dbReference type="SAM" id="Phobius"/>
    </source>
</evidence>
<name>A0ABQ6NAQ6_9STRA</name>
<accession>A0ABQ6NAQ6</accession>
<organism evidence="3 4">
    <name type="scientific">Tetraparma gracilis</name>
    <dbReference type="NCBI Taxonomy" id="2962635"/>
    <lineage>
        <taxon>Eukaryota</taxon>
        <taxon>Sar</taxon>
        <taxon>Stramenopiles</taxon>
        <taxon>Ochrophyta</taxon>
        <taxon>Bolidophyceae</taxon>
        <taxon>Parmales</taxon>
        <taxon>Triparmaceae</taxon>
        <taxon>Tetraparma</taxon>
    </lineage>
</organism>
<protein>
    <submittedName>
        <fullName evidence="3">Uncharacterized protein</fullName>
    </submittedName>
</protein>